<sequence>MADASDSVSGSEDEFNSPESPGPSTLRQSNKSTRKDSGAAKYRSKFSTAWKKQYPFINEVRTDKHSFYCTICKHNVKYGHMGLSDVQQHLTTSMHQRYAKTEIAKNYSSRRTKTACIINGTVAPFFQQSLVEHAKNNPFSIAIDGSSDNALEKINPLTVRIFYVNRGNVYTQFLDMCMSSSSTAEGIFSKMEDAFTTHDVSWNNCVGLGVDNTSVNMGCRNSIKTRVLEKNPAIYIMGCPCHTIRH</sequence>
<dbReference type="Proteomes" id="UP001152795">
    <property type="component" value="Unassembled WGS sequence"/>
</dbReference>
<organism evidence="2 3">
    <name type="scientific">Paramuricea clavata</name>
    <name type="common">Red gorgonian</name>
    <name type="synonym">Violescent sea-whip</name>
    <dbReference type="NCBI Taxonomy" id="317549"/>
    <lineage>
        <taxon>Eukaryota</taxon>
        <taxon>Metazoa</taxon>
        <taxon>Cnidaria</taxon>
        <taxon>Anthozoa</taxon>
        <taxon>Octocorallia</taxon>
        <taxon>Malacalcyonacea</taxon>
        <taxon>Plexauridae</taxon>
        <taxon>Paramuricea</taxon>
    </lineage>
</organism>
<keyword evidence="3" id="KW-1185">Reference proteome</keyword>
<dbReference type="PANTHER" id="PTHR37162:SF1">
    <property type="entry name" value="BED-TYPE DOMAIN-CONTAINING PROTEIN"/>
    <property type="match status" value="1"/>
</dbReference>
<evidence type="ECO:0000313" key="3">
    <source>
        <dbReference type="Proteomes" id="UP001152795"/>
    </source>
</evidence>
<dbReference type="PANTHER" id="PTHR37162">
    <property type="entry name" value="HAT FAMILY DIMERISATION DOMAINCONTAINING PROTEIN-RELATED"/>
    <property type="match status" value="1"/>
</dbReference>
<gene>
    <name evidence="2" type="ORF">PACLA_8A004408</name>
</gene>
<feature type="compositionally biased region" description="Polar residues" evidence="1">
    <location>
        <begin position="17"/>
        <end position="31"/>
    </location>
</feature>
<feature type="region of interest" description="Disordered" evidence="1">
    <location>
        <begin position="1"/>
        <end position="40"/>
    </location>
</feature>
<name>A0A6S7JGI7_PARCT</name>
<evidence type="ECO:0000256" key="1">
    <source>
        <dbReference type="SAM" id="MobiDB-lite"/>
    </source>
</evidence>
<keyword evidence="2" id="KW-0808">Transferase</keyword>
<keyword evidence="2" id="KW-0489">Methyltransferase</keyword>
<comment type="caution">
    <text evidence="2">The sequence shown here is derived from an EMBL/GenBank/DDBJ whole genome shotgun (WGS) entry which is preliminary data.</text>
</comment>
<dbReference type="GO" id="GO:0008168">
    <property type="term" value="F:methyltransferase activity"/>
    <property type="evidence" value="ECO:0007669"/>
    <property type="project" value="UniProtKB-KW"/>
</dbReference>
<dbReference type="EMBL" id="CACRXK020016694">
    <property type="protein sequence ID" value="CAB4030187.1"/>
    <property type="molecule type" value="Genomic_DNA"/>
</dbReference>
<dbReference type="OrthoDB" id="5988477at2759"/>
<proteinExistence type="predicted"/>
<dbReference type="AlphaFoldDB" id="A0A6S7JGI7"/>
<reference evidence="2" key="1">
    <citation type="submission" date="2020-04" db="EMBL/GenBank/DDBJ databases">
        <authorList>
            <person name="Alioto T."/>
            <person name="Alioto T."/>
            <person name="Gomez Garrido J."/>
        </authorList>
    </citation>
    <scope>NUCLEOTIDE SEQUENCE</scope>
    <source>
        <strain evidence="2">A484AB</strain>
    </source>
</reference>
<protein>
    <submittedName>
        <fullName evidence="2">Methyltransferase 15</fullName>
    </submittedName>
</protein>
<feature type="compositionally biased region" description="Polar residues" evidence="1">
    <location>
        <begin position="1"/>
        <end position="10"/>
    </location>
</feature>
<evidence type="ECO:0000313" key="2">
    <source>
        <dbReference type="EMBL" id="CAB4030187.1"/>
    </source>
</evidence>
<dbReference type="GO" id="GO:0032259">
    <property type="term" value="P:methylation"/>
    <property type="evidence" value="ECO:0007669"/>
    <property type="project" value="UniProtKB-KW"/>
</dbReference>
<accession>A0A6S7JGI7</accession>